<reference evidence="5" key="1">
    <citation type="submission" date="2009-10" db="EMBL/GenBank/DDBJ databases">
        <title>Complete sequence of Bacillus selenitireducens MLS10.</title>
        <authorList>
            <consortium name="US DOE Joint Genome Institute"/>
            <person name="Lucas S."/>
            <person name="Copeland A."/>
            <person name="Lapidus A."/>
            <person name="Glavina del Rio T."/>
            <person name="Dalin E."/>
            <person name="Tice H."/>
            <person name="Bruce D."/>
            <person name="Goodwin L."/>
            <person name="Pitluck S."/>
            <person name="Sims D."/>
            <person name="Brettin T."/>
            <person name="Detter J.C."/>
            <person name="Han C."/>
            <person name="Larimer F."/>
            <person name="Land M."/>
            <person name="Hauser L."/>
            <person name="Kyrpides N."/>
            <person name="Ovchinnikova G."/>
            <person name="Stolz J."/>
        </authorList>
    </citation>
    <scope>NUCLEOTIDE SEQUENCE [LARGE SCALE GENOMIC DNA]</scope>
    <source>
        <strain evidence="5">MLS10</strain>
    </source>
</reference>
<dbReference type="InterPro" id="IPR009057">
    <property type="entry name" value="Homeodomain-like_sf"/>
</dbReference>
<dbReference type="Pfam" id="PF12833">
    <property type="entry name" value="HTH_18"/>
    <property type="match status" value="1"/>
</dbReference>
<dbReference type="InterPro" id="IPR020449">
    <property type="entry name" value="Tscrpt_reg_AraC-type_HTH"/>
</dbReference>
<dbReference type="PANTHER" id="PTHR43280">
    <property type="entry name" value="ARAC-FAMILY TRANSCRIPTIONAL REGULATOR"/>
    <property type="match status" value="1"/>
</dbReference>
<organism evidence="5 6">
    <name type="scientific">Bacillus selenitireducens (strain ATCC 700615 / DSM 15326 / MLS10)</name>
    <dbReference type="NCBI Taxonomy" id="439292"/>
    <lineage>
        <taxon>Bacteria</taxon>
        <taxon>Bacillati</taxon>
        <taxon>Bacillota</taxon>
        <taxon>Bacilli</taxon>
        <taxon>Bacillales</taxon>
        <taxon>Bacillaceae</taxon>
        <taxon>Salisediminibacterium</taxon>
    </lineage>
</organism>
<dbReference type="PROSITE" id="PS01124">
    <property type="entry name" value="HTH_ARAC_FAMILY_2"/>
    <property type="match status" value="1"/>
</dbReference>
<dbReference type="InterPro" id="IPR018060">
    <property type="entry name" value="HTH_AraC"/>
</dbReference>
<accession>D6XZ35</accession>
<dbReference type="InterPro" id="IPR018062">
    <property type="entry name" value="HTH_AraC-typ_CS"/>
</dbReference>
<dbReference type="KEGG" id="bse:Bsel_2829"/>
<keyword evidence="6" id="KW-1185">Reference proteome</keyword>
<dbReference type="PRINTS" id="PR00032">
    <property type="entry name" value="HTHARAC"/>
</dbReference>
<dbReference type="Gene3D" id="1.10.10.60">
    <property type="entry name" value="Homeodomain-like"/>
    <property type="match status" value="2"/>
</dbReference>
<evidence type="ECO:0000256" key="3">
    <source>
        <dbReference type="ARBA" id="ARBA00023163"/>
    </source>
</evidence>
<dbReference type="EMBL" id="CP001791">
    <property type="protein sequence ID" value="ADI00320.1"/>
    <property type="molecule type" value="Genomic_DNA"/>
</dbReference>
<dbReference type="Gene3D" id="3.40.50.2300">
    <property type="match status" value="1"/>
</dbReference>
<feature type="domain" description="HTH araC/xylS-type" evidence="4">
    <location>
        <begin position="125"/>
        <end position="223"/>
    </location>
</feature>
<dbReference type="AlphaFoldDB" id="D6XZ35"/>
<evidence type="ECO:0000256" key="1">
    <source>
        <dbReference type="ARBA" id="ARBA00023015"/>
    </source>
</evidence>
<dbReference type="eggNOG" id="COG2207">
    <property type="taxonomic scope" value="Bacteria"/>
</dbReference>
<keyword evidence="2" id="KW-0238">DNA-binding</keyword>
<evidence type="ECO:0000313" key="5">
    <source>
        <dbReference type="EMBL" id="ADI00320.1"/>
    </source>
</evidence>
<keyword evidence="1" id="KW-0805">Transcription regulation</keyword>
<dbReference type="STRING" id="439292.Bsel_2829"/>
<name>D6XZ35_BACIE</name>
<dbReference type="PANTHER" id="PTHR43280:SF2">
    <property type="entry name" value="HTH-TYPE TRANSCRIPTIONAL REGULATOR EXSA"/>
    <property type="match status" value="1"/>
</dbReference>
<dbReference type="GO" id="GO:0043565">
    <property type="term" value="F:sequence-specific DNA binding"/>
    <property type="evidence" value="ECO:0007669"/>
    <property type="project" value="InterPro"/>
</dbReference>
<proteinExistence type="predicted"/>
<dbReference type="GO" id="GO:0003700">
    <property type="term" value="F:DNA-binding transcription factor activity"/>
    <property type="evidence" value="ECO:0007669"/>
    <property type="project" value="InterPro"/>
</dbReference>
<dbReference type="HOGENOM" id="CLU_1207853_0_0_9"/>
<dbReference type="Proteomes" id="UP000000271">
    <property type="component" value="Chromosome"/>
</dbReference>
<dbReference type="InterPro" id="IPR011006">
    <property type="entry name" value="CheY-like_superfamily"/>
</dbReference>
<evidence type="ECO:0000259" key="4">
    <source>
        <dbReference type="PROSITE" id="PS01124"/>
    </source>
</evidence>
<dbReference type="RefSeq" id="WP_013173733.1">
    <property type="nucleotide sequence ID" value="NC_014219.1"/>
</dbReference>
<dbReference type="PROSITE" id="PS00041">
    <property type="entry name" value="HTH_ARAC_FAMILY_1"/>
    <property type="match status" value="1"/>
</dbReference>
<dbReference type="SUPFAM" id="SSF52172">
    <property type="entry name" value="CheY-like"/>
    <property type="match status" value="1"/>
</dbReference>
<evidence type="ECO:0000313" key="6">
    <source>
        <dbReference type="Proteomes" id="UP000000271"/>
    </source>
</evidence>
<dbReference type="SMART" id="SM00342">
    <property type="entry name" value="HTH_ARAC"/>
    <property type="match status" value="1"/>
</dbReference>
<evidence type="ECO:0000256" key="2">
    <source>
        <dbReference type="ARBA" id="ARBA00023125"/>
    </source>
</evidence>
<keyword evidence="3" id="KW-0804">Transcription</keyword>
<protein>
    <submittedName>
        <fullName evidence="5">Two component transcriptional regulator, AraC family</fullName>
    </submittedName>
</protein>
<sequence>MSQVIIAHIEQPDARKLGDFLSDAGVNGYRFLQSGSGKEIIDTLKSAEVHVLITGTNLVKEGQVRTVLEASACPSFRIVLVADQKREDLIREGLAEGASAVIRTPIDVRDVRKALDPLKTPGTIHQIKTYIDEHYDQPLTLKAIAGRFYLNHVYLGQLFKDTFGVLYKDYLVTVRVQHARRLLSQTDCRIEEIAERTGFGSPEYFTERFDKVTGMTPARYRKQFRERTG</sequence>
<dbReference type="SUPFAM" id="SSF46689">
    <property type="entry name" value="Homeodomain-like"/>
    <property type="match status" value="2"/>
</dbReference>
<gene>
    <name evidence="5" type="ordered locus">Bsel_2829</name>
</gene>